<evidence type="ECO:0000256" key="3">
    <source>
        <dbReference type="SAM" id="SignalP"/>
    </source>
</evidence>
<dbReference type="Proteomes" id="UP000887569">
    <property type="component" value="Unplaced"/>
</dbReference>
<keyword evidence="4" id="KW-1185">Reference proteome</keyword>
<feature type="coiled-coil region" evidence="1">
    <location>
        <begin position="60"/>
        <end position="94"/>
    </location>
</feature>
<evidence type="ECO:0000256" key="1">
    <source>
        <dbReference type="SAM" id="Coils"/>
    </source>
</evidence>
<dbReference type="WBParaSite" id="PgR035X_g058_t01">
    <property type="protein sequence ID" value="PgR035X_g058_t01"/>
    <property type="gene ID" value="PgR035X_g058"/>
</dbReference>
<evidence type="ECO:0000256" key="2">
    <source>
        <dbReference type="SAM" id="MobiDB-lite"/>
    </source>
</evidence>
<sequence length="317" mass="35987">MNFTISFPLFFGACIYLLVHSLQFASAHQRSIVVLPARQHAHHLILKRSSHSPNITDIRIHKNSQELDNERRALKKKRKRLRQLRDEVRELSSHVHSKRVYQGAIVFPNEATMEKMQRRKSKESHSPHSRWRKQMSSRVKAIMKRLKKIEAGLKLTRNRTRPREKKRPMKTEKANAIVTRPITVHTTTGPILATTTNIKIKRLHSSINQSKSGESGGVCFSHKDCKPGLCCHHISASNDTISAACFQHSLHEGDACEDSCQCEARLHCFKSAPRLLTGAPLVPPTSAICKKASTEDVVSGVYLNSKDSIFKMKPKRR</sequence>
<evidence type="ECO:0000313" key="5">
    <source>
        <dbReference type="WBParaSite" id="PgR035X_g058_t01"/>
    </source>
</evidence>
<protein>
    <submittedName>
        <fullName evidence="5">Uncharacterized protein</fullName>
    </submittedName>
</protein>
<reference evidence="5" key="1">
    <citation type="submission" date="2022-11" db="UniProtKB">
        <authorList>
            <consortium name="WormBaseParasite"/>
        </authorList>
    </citation>
    <scope>IDENTIFICATION</scope>
</reference>
<keyword evidence="3" id="KW-0732">Signal</keyword>
<feature type="signal peptide" evidence="3">
    <location>
        <begin position="1"/>
        <end position="27"/>
    </location>
</feature>
<organism evidence="4 5">
    <name type="scientific">Parascaris univalens</name>
    <name type="common">Nematode worm</name>
    <dbReference type="NCBI Taxonomy" id="6257"/>
    <lineage>
        <taxon>Eukaryota</taxon>
        <taxon>Metazoa</taxon>
        <taxon>Ecdysozoa</taxon>
        <taxon>Nematoda</taxon>
        <taxon>Chromadorea</taxon>
        <taxon>Rhabditida</taxon>
        <taxon>Spirurina</taxon>
        <taxon>Ascaridomorpha</taxon>
        <taxon>Ascaridoidea</taxon>
        <taxon>Ascarididae</taxon>
        <taxon>Parascaris</taxon>
    </lineage>
</organism>
<keyword evidence="1" id="KW-0175">Coiled coil</keyword>
<proteinExistence type="predicted"/>
<feature type="chain" id="PRO_5037249138" evidence="3">
    <location>
        <begin position="28"/>
        <end position="317"/>
    </location>
</feature>
<dbReference type="AlphaFoldDB" id="A0A915BDE6"/>
<feature type="region of interest" description="Disordered" evidence="2">
    <location>
        <begin position="117"/>
        <end position="137"/>
    </location>
</feature>
<name>A0A915BDE6_PARUN</name>
<evidence type="ECO:0000313" key="4">
    <source>
        <dbReference type="Proteomes" id="UP000887569"/>
    </source>
</evidence>
<accession>A0A915BDE6</accession>